<organism evidence="3 4">
    <name type="scientific">Bambusicola thoracicus</name>
    <name type="common">Chinese bamboo-partridge</name>
    <name type="synonym">Perdix thoracica</name>
    <dbReference type="NCBI Taxonomy" id="9083"/>
    <lineage>
        <taxon>Eukaryota</taxon>
        <taxon>Metazoa</taxon>
        <taxon>Chordata</taxon>
        <taxon>Craniata</taxon>
        <taxon>Vertebrata</taxon>
        <taxon>Euteleostomi</taxon>
        <taxon>Archelosauria</taxon>
        <taxon>Archosauria</taxon>
        <taxon>Dinosauria</taxon>
        <taxon>Saurischia</taxon>
        <taxon>Theropoda</taxon>
        <taxon>Coelurosauria</taxon>
        <taxon>Aves</taxon>
        <taxon>Neognathae</taxon>
        <taxon>Galloanserae</taxon>
        <taxon>Galliformes</taxon>
        <taxon>Phasianidae</taxon>
        <taxon>Perdicinae</taxon>
        <taxon>Bambusicola</taxon>
    </lineage>
</organism>
<feature type="non-terminal residue" evidence="3">
    <location>
        <position position="1"/>
    </location>
</feature>
<dbReference type="InterPro" id="IPR001478">
    <property type="entry name" value="PDZ"/>
</dbReference>
<dbReference type="SMART" id="SM00228">
    <property type="entry name" value="PDZ"/>
    <property type="match status" value="4"/>
</dbReference>
<dbReference type="Gene3D" id="2.30.42.10">
    <property type="match status" value="4"/>
</dbReference>
<dbReference type="FunFam" id="2.30.42.10:FF:000038">
    <property type="entry name" value="Multiple PDZ domain protein isoform X1"/>
    <property type="match status" value="1"/>
</dbReference>
<accession>A0A2P4SUX9</accession>
<feature type="domain" description="PDZ" evidence="2">
    <location>
        <begin position="384"/>
        <end position="466"/>
    </location>
</feature>
<dbReference type="Pfam" id="PF16667">
    <property type="entry name" value="MPDZ_u10"/>
    <property type="match status" value="1"/>
</dbReference>
<feature type="region of interest" description="Disordered" evidence="1">
    <location>
        <begin position="239"/>
        <end position="275"/>
    </location>
</feature>
<protein>
    <recommendedName>
        <fullName evidence="2">PDZ domain-containing protein</fullName>
    </recommendedName>
</protein>
<evidence type="ECO:0000313" key="4">
    <source>
        <dbReference type="Proteomes" id="UP000237246"/>
    </source>
</evidence>
<proteinExistence type="predicted"/>
<dbReference type="CDD" id="cd06674">
    <property type="entry name" value="PDZ11_MUPP1-PDZ9_PATJ-like"/>
    <property type="match status" value="1"/>
</dbReference>
<dbReference type="PROSITE" id="PS50106">
    <property type="entry name" value="PDZ"/>
    <property type="match status" value="4"/>
</dbReference>
<dbReference type="InterPro" id="IPR036034">
    <property type="entry name" value="PDZ_sf"/>
</dbReference>
<dbReference type="Proteomes" id="UP000237246">
    <property type="component" value="Unassembled WGS sequence"/>
</dbReference>
<evidence type="ECO:0000259" key="2">
    <source>
        <dbReference type="PROSITE" id="PS50106"/>
    </source>
</evidence>
<feature type="compositionally biased region" description="Polar residues" evidence="1">
    <location>
        <begin position="249"/>
        <end position="271"/>
    </location>
</feature>
<reference evidence="3 4" key="1">
    <citation type="submission" date="2018-01" db="EMBL/GenBank/DDBJ databases">
        <title>Comparison of the Chinese Bamboo Partridge and Red Junglefowl genome sequences highlights the importance of demography in genome evolution.</title>
        <authorList>
            <person name="Tiley G.P."/>
            <person name="Kimball R.T."/>
            <person name="Braun E.L."/>
            <person name="Burleigh J.G."/>
        </authorList>
    </citation>
    <scope>NUCLEOTIDE SEQUENCE [LARGE SCALE GENOMIC DNA]</scope>
    <source>
        <strain evidence="3">RTK389</strain>
        <tissue evidence="3">Blood</tissue>
    </source>
</reference>
<feature type="domain" description="PDZ" evidence="2">
    <location>
        <begin position="141"/>
        <end position="222"/>
    </location>
</feature>
<sequence>AFSQSASEPEKTSFCNLPLPPPSTFLGINCDVAQSSSSQVAEDVEKEDEFGYSWKKITQRYGSLPGELHMIELEKGRTGLGLSLAGNKDRSRMSVFVVGIDPNGAAGKDGRLQIADELLEIDTTADCGVSPDFSSYKNIQYVELPKDEGGLGIAISEEDTDSGVVIKSLTDHGAAAKDGRIKIGTRILAVDDEIVVGYPVEKFINLLKSSKNMVKLTVNSTEADSQTIASVLSCAAPGERRNIQPPTDIFSSNSPEPETVKNTSRSSTPATLASDPATCPIIPGCETTIDISKGQTGLGLSIVGGADTLLGAIIIHEVYEEGAASKDGRLWAGDQILEVNGIDLRSATHDEAINVLRQTPQKVRLTVYRDEAQYKEEDMYDVVVIELQKKPGKGLGLSIVGKRNDTGVFVSDIVKGGIADTDGRLMQGDQILTVNGEDVRNTNQEAVAALLKVTRKQEVVKTEELKSRFFESLSFIQTIFRLFLQCRGVNFGSEFNFLKSRVVRFS</sequence>
<name>A0A2P4SUX9_BAMTH</name>
<dbReference type="AlphaFoldDB" id="A0A2P4SUX9"/>
<evidence type="ECO:0000313" key="3">
    <source>
        <dbReference type="EMBL" id="POI27924.1"/>
    </source>
</evidence>
<dbReference type="CDD" id="cd06673">
    <property type="entry name" value="PDZ10_MUPP1-PDZ8_PATJ-like"/>
    <property type="match status" value="1"/>
</dbReference>
<dbReference type="PANTHER" id="PTHR19964:SF10">
    <property type="entry name" value="MULTIPLE PDZ DOMAIN PROTEIN"/>
    <property type="match status" value="1"/>
</dbReference>
<feature type="domain" description="PDZ" evidence="2">
    <location>
        <begin position="288"/>
        <end position="371"/>
    </location>
</feature>
<dbReference type="OrthoDB" id="6022711at2759"/>
<dbReference type="InterPro" id="IPR051342">
    <property type="entry name" value="PDZ_scaffold"/>
</dbReference>
<evidence type="ECO:0000256" key="1">
    <source>
        <dbReference type="SAM" id="MobiDB-lite"/>
    </source>
</evidence>
<dbReference type="CDD" id="cd10817">
    <property type="entry name" value="PDZ9_MUPP1-like"/>
    <property type="match status" value="1"/>
</dbReference>
<feature type="domain" description="PDZ" evidence="2">
    <location>
        <begin position="70"/>
        <end position="122"/>
    </location>
</feature>
<dbReference type="InterPro" id="IPR032078">
    <property type="entry name" value="MPDZ_u10"/>
</dbReference>
<keyword evidence="4" id="KW-1185">Reference proteome</keyword>
<dbReference type="PANTHER" id="PTHR19964">
    <property type="entry name" value="MULTIPLE PDZ DOMAIN PROTEIN"/>
    <property type="match status" value="1"/>
</dbReference>
<dbReference type="EMBL" id="PPHD01021624">
    <property type="protein sequence ID" value="POI27924.1"/>
    <property type="molecule type" value="Genomic_DNA"/>
</dbReference>
<dbReference type="SUPFAM" id="SSF50156">
    <property type="entry name" value="PDZ domain-like"/>
    <property type="match status" value="4"/>
</dbReference>
<gene>
    <name evidence="3" type="ORF">CIB84_008326</name>
</gene>
<dbReference type="Pfam" id="PF00595">
    <property type="entry name" value="PDZ"/>
    <property type="match status" value="4"/>
</dbReference>
<comment type="caution">
    <text evidence="3">The sequence shown here is derived from an EMBL/GenBank/DDBJ whole genome shotgun (WGS) entry which is preliminary data.</text>
</comment>